<protein>
    <recommendedName>
        <fullName evidence="3">RHS repeat-associated core domain-containing protein</fullName>
    </recommendedName>
</protein>
<accession>A0A4Z1AVQ8</accession>
<evidence type="ECO:0000313" key="1">
    <source>
        <dbReference type="EMBL" id="TGN21628.1"/>
    </source>
</evidence>
<dbReference type="Gene3D" id="2.180.10.10">
    <property type="entry name" value="RHS repeat-associated core"/>
    <property type="match status" value="1"/>
</dbReference>
<dbReference type="OrthoDB" id="2972467at2"/>
<evidence type="ECO:0008006" key="3">
    <source>
        <dbReference type="Google" id="ProtNLM"/>
    </source>
</evidence>
<sequence length="127" mass="14191">MSCNILIIQAKTKGRLRSTFCYFIKKSINSVNGTIFLNLPTEVLWGNGDKISYVYDASGVKLAKYVQKNLLSNAETTYYLNGFQYSQAAGKGNQSVLQFFPTAEGYVNVTGGTAFNYVYNYTDHFDS</sequence>
<dbReference type="AlphaFoldDB" id="A0A4Z1AVQ8"/>
<dbReference type="RefSeq" id="WP_135837023.1">
    <property type="nucleotide sequence ID" value="NZ_SRPE01000019.1"/>
</dbReference>
<dbReference type="EMBL" id="SRPE01000019">
    <property type="protein sequence ID" value="TGN21628.1"/>
    <property type="molecule type" value="Genomic_DNA"/>
</dbReference>
<keyword evidence="2" id="KW-1185">Reference proteome</keyword>
<reference evidence="1 2" key="1">
    <citation type="submission" date="2019-03" db="EMBL/GenBank/DDBJ databases">
        <title>Empedobacter tilapiae sp. nov., isolated from an intestine of Nile tilapia Oreochromis niloticus.</title>
        <authorList>
            <person name="Kim Y.-O."/>
            <person name="Yoon J.-H."/>
        </authorList>
    </citation>
    <scope>NUCLEOTIDE SEQUENCE [LARGE SCALE GENOMIC DNA]</scope>
    <source>
        <strain evidence="1 2">MRS2</strain>
    </source>
</reference>
<proteinExistence type="predicted"/>
<evidence type="ECO:0000313" key="2">
    <source>
        <dbReference type="Proteomes" id="UP000297998"/>
    </source>
</evidence>
<organism evidence="1 2">
    <name type="scientific">Empedobacter tilapiae</name>
    <dbReference type="NCBI Taxonomy" id="2491114"/>
    <lineage>
        <taxon>Bacteria</taxon>
        <taxon>Pseudomonadati</taxon>
        <taxon>Bacteroidota</taxon>
        <taxon>Flavobacteriia</taxon>
        <taxon>Flavobacteriales</taxon>
        <taxon>Weeksellaceae</taxon>
        <taxon>Empedobacter</taxon>
    </lineage>
</organism>
<name>A0A4Z1AVQ8_9FLAO</name>
<gene>
    <name evidence="1" type="ORF">E4J94_17245</name>
</gene>
<dbReference type="Proteomes" id="UP000297998">
    <property type="component" value="Unassembled WGS sequence"/>
</dbReference>
<comment type="caution">
    <text evidence="1">The sequence shown here is derived from an EMBL/GenBank/DDBJ whole genome shotgun (WGS) entry which is preliminary data.</text>
</comment>